<dbReference type="GO" id="GO:0017168">
    <property type="term" value="F:5-oxoprolinase (ATP-hydrolyzing) activity"/>
    <property type="evidence" value="ECO:0007669"/>
    <property type="project" value="TreeGrafter"/>
</dbReference>
<comment type="caution">
    <text evidence="2">The sequence shown here is derived from an EMBL/GenBank/DDBJ whole genome shotgun (WGS) entry which is preliminary data.</text>
</comment>
<feature type="domain" description="Hydantoinase B/oxoprolinase" evidence="1">
    <location>
        <begin position="11"/>
        <end position="521"/>
    </location>
</feature>
<dbReference type="EMBL" id="SBIP01000006">
    <property type="protein sequence ID" value="RWX74791.1"/>
    <property type="molecule type" value="Genomic_DNA"/>
</dbReference>
<dbReference type="RefSeq" id="WP_128445452.1">
    <property type="nucleotide sequence ID" value="NZ_SBIP01000006.1"/>
</dbReference>
<dbReference type="GO" id="GO:0006749">
    <property type="term" value="P:glutathione metabolic process"/>
    <property type="evidence" value="ECO:0007669"/>
    <property type="project" value="TreeGrafter"/>
</dbReference>
<accession>A0A444LB27</accession>
<dbReference type="InterPro" id="IPR045079">
    <property type="entry name" value="Oxoprolinase-like"/>
</dbReference>
<gene>
    <name evidence="2" type="ORF">EPK99_23085</name>
</gene>
<dbReference type="PANTHER" id="PTHR11365:SF23">
    <property type="entry name" value="HYPOTHETICAL 5-OXOPROLINASE (EUROFUNG)-RELATED"/>
    <property type="match status" value="1"/>
</dbReference>
<dbReference type="PANTHER" id="PTHR11365">
    <property type="entry name" value="5-OXOPROLINASE RELATED"/>
    <property type="match status" value="1"/>
</dbReference>
<proteinExistence type="predicted"/>
<evidence type="ECO:0000259" key="1">
    <source>
        <dbReference type="Pfam" id="PF02538"/>
    </source>
</evidence>
<dbReference type="OrthoDB" id="9761586at2"/>
<dbReference type="InterPro" id="IPR003692">
    <property type="entry name" value="Hydantoinase_B"/>
</dbReference>
<organism evidence="2 3">
    <name type="scientific">Neorhizobium lilium</name>
    <dbReference type="NCBI Taxonomy" id="2503024"/>
    <lineage>
        <taxon>Bacteria</taxon>
        <taxon>Pseudomonadati</taxon>
        <taxon>Pseudomonadota</taxon>
        <taxon>Alphaproteobacteria</taxon>
        <taxon>Hyphomicrobiales</taxon>
        <taxon>Rhizobiaceae</taxon>
        <taxon>Rhizobium/Agrobacterium group</taxon>
        <taxon>Neorhizobium</taxon>
    </lineage>
</organism>
<dbReference type="Pfam" id="PF02538">
    <property type="entry name" value="Hydantoinase_B"/>
    <property type="match status" value="1"/>
</dbReference>
<reference evidence="2 3" key="1">
    <citation type="submission" date="2019-01" db="EMBL/GenBank/DDBJ databases">
        <title>The draft genome of Rhizobium sp. 24NR.</title>
        <authorList>
            <person name="Liu L."/>
            <person name="Liang L."/>
            <person name="Shi S."/>
            <person name="Xu L."/>
            <person name="Wang X."/>
            <person name="Li L."/>
            <person name="Zhang X."/>
        </authorList>
    </citation>
    <scope>NUCLEOTIDE SEQUENCE [LARGE SCALE GENOMIC DNA]</scope>
    <source>
        <strain evidence="2 3">24NR</strain>
    </source>
</reference>
<evidence type="ECO:0000313" key="3">
    <source>
        <dbReference type="Proteomes" id="UP000287687"/>
    </source>
</evidence>
<name>A0A444LB27_9HYPH</name>
<evidence type="ECO:0000313" key="2">
    <source>
        <dbReference type="EMBL" id="RWX74791.1"/>
    </source>
</evidence>
<sequence>MSREKLSLIDKQVLWNRLIAVVEEQAQTLQRTAFSTIVRESGDLAAGVFDTRGRMIAQAVTGTPGHINTMALNVGHVLAAHPAETMLDGDVYITNDPWLGTGHTNDFCITTPVFRNGAMVGLFACNCHLMDIGGVLGPNASTDLYMEGLIIPILKLVEAGVVNETLMAMIRTNTRLPVDTEGDVYAMISCNDVGYAGLNMMMDEYQLDSIEELSDHVIDTSREAVLANIRAMPFGTWHSEMWIDGYDEPLLLKCGVTISNDGINVDFTGSSPMVRNNINVPICYTLAYTSFGVGCIVAKGIPNNAGSLEPITVSSPEGTIMHAQKPAAVVSRHIVGISLPDLVFGALRQAVPERVPAEGAGCLWGVNAAGPRTSPTKYGDEFRVGVVTTGGMGALPFRDGLSATGYPSGVRGGPIEIFESMSTLVVWRKQYRQDSGGAGKYRGGLGQEIEVGNSIPEPFTYFASYERTKVAARGAAGGLDGEKGSLTLSTGEKLPGKGNYTIPVGTRIFVHSPGAGGHGNPLERDRDAVERDLELGLISAEAAEKLYGHKAFPSMAAE</sequence>
<dbReference type="Proteomes" id="UP000287687">
    <property type="component" value="Unassembled WGS sequence"/>
</dbReference>
<keyword evidence="3" id="KW-1185">Reference proteome</keyword>
<dbReference type="AlphaFoldDB" id="A0A444LB27"/>
<protein>
    <submittedName>
        <fullName evidence="2">Hydantoinase B/oxoprolinase family protein</fullName>
    </submittedName>
</protein>
<dbReference type="GO" id="GO:0005829">
    <property type="term" value="C:cytosol"/>
    <property type="evidence" value="ECO:0007669"/>
    <property type="project" value="TreeGrafter"/>
</dbReference>